<dbReference type="Gene3D" id="1.10.260.40">
    <property type="entry name" value="lambda repressor-like DNA-binding domains"/>
    <property type="match status" value="1"/>
</dbReference>
<dbReference type="PANTHER" id="PTHR30146:SF155">
    <property type="entry name" value="ALANINE RACEMASE"/>
    <property type="match status" value="1"/>
</dbReference>
<proteinExistence type="predicted"/>
<dbReference type="Proteomes" id="UP000215005">
    <property type="component" value="Chromosome"/>
</dbReference>
<sequence>MRRPTIADIARRAGVSSAAVSFALNGRPGVSEHTRQRILAAADALGWQPNTAARALSAKRAGAVGLAVARPARTLGVEPFFMQLISGIQAELSERANALLFHLVEDVDAEIGLYRKWWAERRVDGVLVVDPRTADPRPAALRALGMPAVLAGGPDPAGILPGVWIDDARAMARIVAHLRELGHVRVAHVSGPSGLLHTERRSAALHEATRPGATGTTGPTTVTTDFSDTEGARATRSLLSAADRPTAIVYDNDVMAVAGMSVARQAGLAVPADVSIVAWEDSTLCRVTHPTLTTLSRDASRFGATAAGRLLALLDGEPPADVEFDVPELIVRESTAPPPA</sequence>
<evidence type="ECO:0000259" key="4">
    <source>
        <dbReference type="PROSITE" id="PS50932"/>
    </source>
</evidence>
<evidence type="ECO:0000256" key="2">
    <source>
        <dbReference type="ARBA" id="ARBA00023125"/>
    </source>
</evidence>
<dbReference type="SMART" id="SM00354">
    <property type="entry name" value="HTH_LACI"/>
    <property type="match status" value="1"/>
</dbReference>
<dbReference type="Pfam" id="PF00356">
    <property type="entry name" value="LacI"/>
    <property type="match status" value="1"/>
</dbReference>
<gene>
    <name evidence="5" type="ORF">CDO52_22065</name>
</gene>
<dbReference type="EMBL" id="CP022753">
    <property type="protein sequence ID" value="ASU85118.1"/>
    <property type="molecule type" value="Genomic_DNA"/>
</dbReference>
<dbReference type="PROSITE" id="PS00356">
    <property type="entry name" value="HTH_LACI_1"/>
    <property type="match status" value="1"/>
</dbReference>
<dbReference type="PROSITE" id="PS50932">
    <property type="entry name" value="HTH_LACI_2"/>
    <property type="match status" value="1"/>
</dbReference>
<reference evidence="5 6" key="1">
    <citation type="submission" date="2017-08" db="EMBL/GenBank/DDBJ databases">
        <title>The complete genome sequence of Nocardiopsis gilva YIM 90087.</title>
        <authorList>
            <person name="Yin M."/>
            <person name="Tang S."/>
        </authorList>
    </citation>
    <scope>NUCLEOTIDE SEQUENCE [LARGE SCALE GENOMIC DNA]</scope>
    <source>
        <strain evidence="5 6">YIM 90087</strain>
    </source>
</reference>
<dbReference type="AlphaFoldDB" id="A0A223SAG7"/>
<dbReference type="OrthoDB" id="1938857at2"/>
<dbReference type="KEGG" id="ngv:CDO52_22065"/>
<dbReference type="InterPro" id="IPR010982">
    <property type="entry name" value="Lambda_DNA-bd_dom_sf"/>
</dbReference>
<dbReference type="RefSeq" id="WP_094932660.1">
    <property type="nucleotide sequence ID" value="NZ_CP022753.1"/>
</dbReference>
<dbReference type="GO" id="GO:0003700">
    <property type="term" value="F:DNA-binding transcription factor activity"/>
    <property type="evidence" value="ECO:0007669"/>
    <property type="project" value="TreeGrafter"/>
</dbReference>
<keyword evidence="2" id="KW-0238">DNA-binding</keyword>
<feature type="domain" description="HTH lacI-type" evidence="4">
    <location>
        <begin position="4"/>
        <end position="58"/>
    </location>
</feature>
<dbReference type="SUPFAM" id="SSF53822">
    <property type="entry name" value="Periplasmic binding protein-like I"/>
    <property type="match status" value="1"/>
</dbReference>
<dbReference type="InterPro" id="IPR000843">
    <property type="entry name" value="HTH_LacI"/>
</dbReference>
<dbReference type="PANTHER" id="PTHR30146">
    <property type="entry name" value="LACI-RELATED TRANSCRIPTIONAL REPRESSOR"/>
    <property type="match status" value="1"/>
</dbReference>
<keyword evidence="3" id="KW-0804">Transcription</keyword>
<evidence type="ECO:0000313" key="5">
    <source>
        <dbReference type="EMBL" id="ASU85118.1"/>
    </source>
</evidence>
<name>A0A223SAG7_9ACTN</name>
<dbReference type="InterPro" id="IPR028082">
    <property type="entry name" value="Peripla_BP_I"/>
</dbReference>
<accession>A0A223SAG7</accession>
<evidence type="ECO:0000256" key="1">
    <source>
        <dbReference type="ARBA" id="ARBA00023015"/>
    </source>
</evidence>
<dbReference type="Pfam" id="PF13377">
    <property type="entry name" value="Peripla_BP_3"/>
    <property type="match status" value="1"/>
</dbReference>
<evidence type="ECO:0000256" key="3">
    <source>
        <dbReference type="ARBA" id="ARBA00023163"/>
    </source>
</evidence>
<organism evidence="5 6">
    <name type="scientific">Nocardiopsis gilva YIM 90087</name>
    <dbReference type="NCBI Taxonomy" id="1235441"/>
    <lineage>
        <taxon>Bacteria</taxon>
        <taxon>Bacillati</taxon>
        <taxon>Actinomycetota</taxon>
        <taxon>Actinomycetes</taxon>
        <taxon>Streptosporangiales</taxon>
        <taxon>Nocardiopsidaceae</taxon>
        <taxon>Nocardiopsis</taxon>
    </lineage>
</organism>
<dbReference type="CDD" id="cd01392">
    <property type="entry name" value="HTH_LacI"/>
    <property type="match status" value="1"/>
</dbReference>
<dbReference type="Gene3D" id="3.40.50.2300">
    <property type="match status" value="2"/>
</dbReference>
<dbReference type="GO" id="GO:0000976">
    <property type="term" value="F:transcription cis-regulatory region binding"/>
    <property type="evidence" value="ECO:0007669"/>
    <property type="project" value="TreeGrafter"/>
</dbReference>
<protein>
    <submittedName>
        <fullName evidence="5">LacI family transcriptional regulator</fullName>
    </submittedName>
</protein>
<evidence type="ECO:0000313" key="6">
    <source>
        <dbReference type="Proteomes" id="UP000215005"/>
    </source>
</evidence>
<dbReference type="SUPFAM" id="SSF47413">
    <property type="entry name" value="lambda repressor-like DNA-binding domains"/>
    <property type="match status" value="1"/>
</dbReference>
<keyword evidence="1" id="KW-0805">Transcription regulation</keyword>
<keyword evidence="6" id="KW-1185">Reference proteome</keyword>
<dbReference type="InterPro" id="IPR046335">
    <property type="entry name" value="LacI/GalR-like_sensor"/>
</dbReference>